<comment type="caution">
    <text evidence="2">The sequence shown here is derived from an EMBL/GenBank/DDBJ whole genome shotgun (WGS) entry which is preliminary data.</text>
</comment>
<keyword evidence="1" id="KW-1133">Transmembrane helix</keyword>
<dbReference type="RefSeq" id="WP_122906433.1">
    <property type="nucleotide sequence ID" value="NZ_RHHS01000049.1"/>
</dbReference>
<proteinExistence type="predicted"/>
<accession>A0A3M8APW0</accession>
<dbReference type="OrthoDB" id="2476561at2"/>
<name>A0A3M8APW0_9BACL</name>
<evidence type="ECO:0000313" key="2">
    <source>
        <dbReference type="EMBL" id="RNB53093.1"/>
    </source>
</evidence>
<evidence type="ECO:0000313" key="3">
    <source>
        <dbReference type="Proteomes" id="UP000268829"/>
    </source>
</evidence>
<protein>
    <submittedName>
        <fullName evidence="2">Uncharacterized protein</fullName>
    </submittedName>
</protein>
<keyword evidence="1" id="KW-0812">Transmembrane</keyword>
<feature type="transmembrane region" description="Helical" evidence="1">
    <location>
        <begin position="44"/>
        <end position="63"/>
    </location>
</feature>
<keyword evidence="1" id="KW-0472">Membrane</keyword>
<reference evidence="2 3" key="1">
    <citation type="submission" date="2018-10" db="EMBL/GenBank/DDBJ databases">
        <title>Phylogenomics of Brevibacillus.</title>
        <authorList>
            <person name="Dunlap C."/>
        </authorList>
    </citation>
    <scope>NUCLEOTIDE SEQUENCE [LARGE SCALE GENOMIC DNA]</scope>
    <source>
        <strain evidence="2 3">DSM 100115</strain>
    </source>
</reference>
<dbReference type="EMBL" id="RHHS01000049">
    <property type="protein sequence ID" value="RNB53093.1"/>
    <property type="molecule type" value="Genomic_DNA"/>
</dbReference>
<keyword evidence="3" id="KW-1185">Reference proteome</keyword>
<dbReference type="AlphaFoldDB" id="A0A3M8APW0"/>
<evidence type="ECO:0000256" key="1">
    <source>
        <dbReference type="SAM" id="Phobius"/>
    </source>
</evidence>
<dbReference type="Proteomes" id="UP000268829">
    <property type="component" value="Unassembled WGS sequence"/>
</dbReference>
<sequence>MPIFPFIVAVIILVVCAFIGTFLIGLKPVEAKQRSFKQRSRNLLLIYACITLMLAIALCVYLYNL</sequence>
<feature type="transmembrane region" description="Helical" evidence="1">
    <location>
        <begin position="6"/>
        <end position="24"/>
    </location>
</feature>
<organism evidence="2 3">
    <name type="scientific">Brevibacillus gelatini</name>
    <dbReference type="NCBI Taxonomy" id="1655277"/>
    <lineage>
        <taxon>Bacteria</taxon>
        <taxon>Bacillati</taxon>
        <taxon>Bacillota</taxon>
        <taxon>Bacilli</taxon>
        <taxon>Bacillales</taxon>
        <taxon>Paenibacillaceae</taxon>
        <taxon>Brevibacillus</taxon>
    </lineage>
</organism>
<gene>
    <name evidence="2" type="ORF">EDM57_19880</name>
</gene>